<accession>A0A0G8MMV7</accession>
<dbReference type="EMBL" id="LR828254">
    <property type="protein sequence ID" value="CAD0362607.1"/>
    <property type="molecule type" value="Genomic_DNA"/>
</dbReference>
<name>A0A0G8MMV7_9XANT</name>
<reference evidence="2" key="1">
    <citation type="submission" date="2020-07" db="EMBL/GenBank/DDBJ databases">
        <authorList>
            <person name="Pothier F. J."/>
        </authorList>
    </citation>
    <scope>NUCLEOTIDE SEQUENCE [LARGE SCALE GENOMIC DNA]</scope>
    <source>
        <plasmid evidence="2">CFBP8129_p211</plasmid>
    </source>
</reference>
<geneLocation type="plasmid" evidence="2">
    <name>CFBP8129_p211</name>
</geneLocation>
<dbReference type="RefSeq" id="WP_005989657.1">
    <property type="nucleotide sequence ID" value="NZ_CP018729.1"/>
</dbReference>
<dbReference type="EMBL" id="LR828254">
    <property type="protein sequence ID" value="CAD0362605.1"/>
    <property type="molecule type" value="Genomic_DNA"/>
</dbReference>
<keyword evidence="1" id="KW-1133">Transmembrane helix</keyword>
<protein>
    <recommendedName>
        <fullName evidence="3">DUF4400 domain-containing protein</fullName>
    </recommendedName>
</protein>
<proteinExistence type="predicted"/>
<sequence length="215" mass="23720">MAHRIEEALTTWKFIIIGCLCYLAAIALFASEGYVSKMLERERQLNYGVLGPGPAGHAESRAYAWYKTGFVDNGMVLGTLRIVTPEQGSDTTSTAANAVSPALEYVESRVRTMWLLVYQLLVRLSVTVMWWPYGVLIFIPVIIDALTQRRIASTNFSTPSPTMHIMAKSMVWVFLIGAVAIIFAPLPLNPALTPLLIMLGASAFWLSITMFAKSA</sequence>
<feature type="transmembrane region" description="Helical" evidence="1">
    <location>
        <begin position="12"/>
        <end position="30"/>
    </location>
</feature>
<evidence type="ECO:0000313" key="2">
    <source>
        <dbReference type="EMBL" id="CAD0362607.1"/>
    </source>
</evidence>
<dbReference type="GeneID" id="46984155"/>
<keyword evidence="2" id="KW-0614">Plasmid</keyword>
<gene>
    <name evidence="2" type="ORF">CFBP8129_45840</name>
</gene>
<dbReference type="OrthoDB" id="9876523at2"/>
<dbReference type="Pfam" id="PF14348">
    <property type="entry name" value="DtrJ-like"/>
    <property type="match status" value="1"/>
</dbReference>
<dbReference type="InterPro" id="IPR022266">
    <property type="entry name" value="DtrJ-like"/>
</dbReference>
<evidence type="ECO:0008006" key="3">
    <source>
        <dbReference type="Google" id="ProtNLM"/>
    </source>
</evidence>
<keyword evidence="1" id="KW-0812">Transmembrane</keyword>
<feature type="transmembrane region" description="Helical" evidence="1">
    <location>
        <begin position="128"/>
        <end position="146"/>
    </location>
</feature>
<organism evidence="2">
    <name type="scientific">Xanthomonas hortorum pv. gardneri</name>
    <dbReference type="NCBI Taxonomy" id="2754056"/>
    <lineage>
        <taxon>Bacteria</taxon>
        <taxon>Pseudomonadati</taxon>
        <taxon>Pseudomonadota</taxon>
        <taxon>Gammaproteobacteria</taxon>
        <taxon>Lysobacterales</taxon>
        <taxon>Lysobacteraceae</taxon>
        <taxon>Xanthomonas</taxon>
    </lineage>
</organism>
<keyword evidence="1" id="KW-0472">Membrane</keyword>
<dbReference type="AlphaFoldDB" id="A0A0G8MMV7"/>
<evidence type="ECO:0000256" key="1">
    <source>
        <dbReference type="SAM" id="Phobius"/>
    </source>
</evidence>
<feature type="transmembrane region" description="Helical" evidence="1">
    <location>
        <begin position="192"/>
        <end position="212"/>
    </location>
</feature>
<feature type="transmembrane region" description="Helical" evidence="1">
    <location>
        <begin position="167"/>
        <end position="186"/>
    </location>
</feature>